<dbReference type="RefSeq" id="WP_133393037.1">
    <property type="nucleotide sequence ID" value="NZ_SMTG01000002.1"/>
</dbReference>
<protein>
    <submittedName>
        <fullName evidence="2">Uncharacterized protein</fullName>
    </submittedName>
</protein>
<keyword evidence="1" id="KW-0472">Membrane</keyword>
<dbReference type="Proteomes" id="UP000295543">
    <property type="component" value="Unassembled WGS sequence"/>
</dbReference>
<feature type="transmembrane region" description="Helical" evidence="1">
    <location>
        <begin position="59"/>
        <end position="80"/>
    </location>
</feature>
<name>A0A4R5UE85_9GAMM</name>
<comment type="caution">
    <text evidence="2">The sequence shown here is derived from an EMBL/GenBank/DDBJ whole genome shotgun (WGS) entry which is preliminary data.</text>
</comment>
<proteinExistence type="predicted"/>
<gene>
    <name evidence="2" type="ORF">E2F49_06290</name>
</gene>
<feature type="transmembrane region" description="Helical" evidence="1">
    <location>
        <begin position="12"/>
        <end position="39"/>
    </location>
</feature>
<dbReference type="OrthoDB" id="6058193at2"/>
<keyword evidence="1" id="KW-1133">Transmembrane helix</keyword>
<accession>A0A4R5UE85</accession>
<keyword evidence="3" id="KW-1185">Reference proteome</keyword>
<organism evidence="2 3">
    <name type="scientific">Luteimonas terrae</name>
    <dbReference type="NCBI Taxonomy" id="1530191"/>
    <lineage>
        <taxon>Bacteria</taxon>
        <taxon>Pseudomonadati</taxon>
        <taxon>Pseudomonadota</taxon>
        <taxon>Gammaproteobacteria</taxon>
        <taxon>Lysobacterales</taxon>
        <taxon>Lysobacteraceae</taxon>
        <taxon>Luteimonas</taxon>
    </lineage>
</organism>
<evidence type="ECO:0000313" key="2">
    <source>
        <dbReference type="EMBL" id="TDK33608.1"/>
    </source>
</evidence>
<sequence length="88" mass="9986">MDIIDFAWRPLYLVLRFLLWLAWDFLVWSIAWGLGWPVWRALTLGRFPHVGIRDYEDAGVLEAIVVCGTGLAVLGAALWFTHARVMGG</sequence>
<dbReference type="AlphaFoldDB" id="A0A4R5UE85"/>
<keyword evidence="1" id="KW-0812">Transmembrane</keyword>
<evidence type="ECO:0000313" key="3">
    <source>
        <dbReference type="Proteomes" id="UP000295543"/>
    </source>
</evidence>
<dbReference type="EMBL" id="SMTG01000002">
    <property type="protein sequence ID" value="TDK33608.1"/>
    <property type="molecule type" value="Genomic_DNA"/>
</dbReference>
<evidence type="ECO:0000256" key="1">
    <source>
        <dbReference type="SAM" id="Phobius"/>
    </source>
</evidence>
<reference evidence="2 3" key="1">
    <citation type="submission" date="2019-03" db="EMBL/GenBank/DDBJ databases">
        <title>Luteimonas zhaokaii sp.nov., isolated from the rectal contents of Plateau pika in Yushu, Qinghai Province, China.</title>
        <authorList>
            <person name="Zhang G."/>
        </authorList>
    </citation>
    <scope>NUCLEOTIDE SEQUENCE [LARGE SCALE GENOMIC DNA]</scope>
    <source>
        <strain evidence="2 3">THG-MD21</strain>
    </source>
</reference>